<dbReference type="EMBL" id="JACRSV010000003">
    <property type="protein sequence ID" value="MBC8560538.1"/>
    <property type="molecule type" value="Genomic_DNA"/>
</dbReference>
<feature type="compositionally biased region" description="Low complexity" evidence="2">
    <location>
        <begin position="341"/>
        <end position="350"/>
    </location>
</feature>
<name>A0A926E6L9_9FIRM</name>
<protein>
    <submittedName>
        <fullName evidence="4">LCP family protein</fullName>
    </submittedName>
</protein>
<sequence length="363" mass="40767">MPAKKRRRRLKVKNIVVAFLLMCVLAGVACAVIYFVQIFQYRYRELNPDNLGLSSSGEQLNDDKNDHSITNIALFGVDEREGETAFRSDAIMVLTVDKQNNKLKLSTVMRDSYVPIDDHGKDKIAHAYFYGGPELAVKTLNQNFDLNIREYATVNFNQMAQIVDSVGGVDIELSEAERKDANRSIWEQSEVAGLPPDYIGSAGLQTLNGTQAVAYARIRYVGNADFQRTSRQREVLRQIFEKVKKMNPLDYPGFAKKLLPCIETSLSIGEIMDLGGIMLRDVTFEEMRFPDSRDLIGKDGTIRVNGTDYLNLDIELTKDHMHQFIFDDEDPFAERNEPDTSSGSGSQQGQKSNVGNKKTQSAG</sequence>
<accession>A0A926E6L9</accession>
<evidence type="ECO:0000313" key="5">
    <source>
        <dbReference type="Proteomes" id="UP000610760"/>
    </source>
</evidence>
<evidence type="ECO:0000256" key="2">
    <source>
        <dbReference type="SAM" id="MobiDB-lite"/>
    </source>
</evidence>
<evidence type="ECO:0000256" key="1">
    <source>
        <dbReference type="ARBA" id="ARBA00006068"/>
    </source>
</evidence>
<dbReference type="InterPro" id="IPR050922">
    <property type="entry name" value="LytR/CpsA/Psr_CW_biosynth"/>
</dbReference>
<keyword evidence="5" id="KW-1185">Reference proteome</keyword>
<gene>
    <name evidence="4" type="ORF">H8710_10730</name>
</gene>
<evidence type="ECO:0000259" key="3">
    <source>
        <dbReference type="Pfam" id="PF03816"/>
    </source>
</evidence>
<feature type="region of interest" description="Disordered" evidence="2">
    <location>
        <begin position="328"/>
        <end position="363"/>
    </location>
</feature>
<comment type="caution">
    <text evidence="4">The sequence shown here is derived from an EMBL/GenBank/DDBJ whole genome shotgun (WGS) entry which is preliminary data.</text>
</comment>
<feature type="domain" description="Cell envelope-related transcriptional attenuator" evidence="3">
    <location>
        <begin position="87"/>
        <end position="244"/>
    </location>
</feature>
<dbReference type="Proteomes" id="UP000610760">
    <property type="component" value="Unassembled WGS sequence"/>
</dbReference>
<dbReference type="PANTHER" id="PTHR33392">
    <property type="entry name" value="POLYISOPRENYL-TEICHOIC ACID--PEPTIDOGLYCAN TEICHOIC ACID TRANSFERASE TAGU"/>
    <property type="match status" value="1"/>
</dbReference>
<dbReference type="PANTHER" id="PTHR33392:SF6">
    <property type="entry name" value="POLYISOPRENYL-TEICHOIC ACID--PEPTIDOGLYCAN TEICHOIC ACID TRANSFERASE TAGU"/>
    <property type="match status" value="1"/>
</dbReference>
<dbReference type="Gene3D" id="3.40.630.190">
    <property type="entry name" value="LCP protein"/>
    <property type="match status" value="1"/>
</dbReference>
<organism evidence="4 5">
    <name type="scientific">Fumia xinanensis</name>
    <dbReference type="NCBI Taxonomy" id="2763659"/>
    <lineage>
        <taxon>Bacteria</taxon>
        <taxon>Bacillati</taxon>
        <taxon>Bacillota</taxon>
        <taxon>Clostridia</taxon>
        <taxon>Eubacteriales</taxon>
        <taxon>Oscillospiraceae</taxon>
        <taxon>Fumia</taxon>
    </lineage>
</organism>
<dbReference type="AlphaFoldDB" id="A0A926E6L9"/>
<proteinExistence type="inferred from homology"/>
<comment type="similarity">
    <text evidence="1">Belongs to the LytR/CpsA/Psr (LCP) family.</text>
</comment>
<reference evidence="4" key="1">
    <citation type="submission" date="2020-08" db="EMBL/GenBank/DDBJ databases">
        <title>Genome public.</title>
        <authorList>
            <person name="Liu C."/>
            <person name="Sun Q."/>
        </authorList>
    </citation>
    <scope>NUCLEOTIDE SEQUENCE</scope>
    <source>
        <strain evidence="4">NSJ-33</strain>
    </source>
</reference>
<evidence type="ECO:0000313" key="4">
    <source>
        <dbReference type="EMBL" id="MBC8560538.1"/>
    </source>
</evidence>
<dbReference type="NCBIfam" id="TIGR00350">
    <property type="entry name" value="lytR_cpsA_psr"/>
    <property type="match status" value="1"/>
</dbReference>
<dbReference type="PROSITE" id="PS51257">
    <property type="entry name" value="PROKAR_LIPOPROTEIN"/>
    <property type="match status" value="1"/>
</dbReference>
<dbReference type="InterPro" id="IPR004474">
    <property type="entry name" value="LytR_CpsA_psr"/>
</dbReference>
<feature type="compositionally biased region" description="Polar residues" evidence="2">
    <location>
        <begin position="351"/>
        <end position="363"/>
    </location>
</feature>
<dbReference type="Pfam" id="PF03816">
    <property type="entry name" value="LytR_cpsA_psr"/>
    <property type="match status" value="1"/>
</dbReference>
<dbReference type="RefSeq" id="WP_249295548.1">
    <property type="nucleotide sequence ID" value="NZ_JACRSV010000003.1"/>
</dbReference>